<dbReference type="InterPro" id="IPR027417">
    <property type="entry name" value="P-loop_NTPase"/>
</dbReference>
<keyword evidence="1" id="KW-1133">Transmembrane helix</keyword>
<proteinExistence type="predicted"/>
<dbReference type="InterPro" id="IPR040632">
    <property type="entry name" value="Sulfotransfer_4"/>
</dbReference>
<name>A0A4V6DH56_9PEZI</name>
<evidence type="ECO:0000256" key="1">
    <source>
        <dbReference type="SAM" id="Phobius"/>
    </source>
</evidence>
<dbReference type="STRING" id="1306861.A0A4V6DH56"/>
<evidence type="ECO:0000313" key="3">
    <source>
        <dbReference type="Proteomes" id="UP000310108"/>
    </source>
</evidence>
<dbReference type="Pfam" id="PF17784">
    <property type="entry name" value="Sulfotransfer_4"/>
    <property type="match status" value="1"/>
</dbReference>
<dbReference type="Gene3D" id="3.40.50.300">
    <property type="entry name" value="P-loop containing nucleotide triphosphate hydrolases"/>
    <property type="match status" value="1"/>
</dbReference>
<dbReference type="SUPFAM" id="SSF52540">
    <property type="entry name" value="P-loop containing nucleoside triphosphate hydrolases"/>
    <property type="match status" value="1"/>
</dbReference>
<dbReference type="EMBL" id="PJEX01000101">
    <property type="protein sequence ID" value="TKW55386.1"/>
    <property type="molecule type" value="Genomic_DNA"/>
</dbReference>
<keyword evidence="3" id="KW-1185">Reference proteome</keyword>
<reference evidence="2 3" key="1">
    <citation type="journal article" date="2019" name="PLoS ONE">
        <title>Comparative genome analysis indicates high evolutionary potential of pathogenicity genes in Colletotrichum tanaceti.</title>
        <authorList>
            <person name="Lelwala R.V."/>
            <person name="Korhonen P.K."/>
            <person name="Young N.D."/>
            <person name="Scott J.B."/>
            <person name="Ades P.A."/>
            <person name="Gasser R.B."/>
            <person name="Taylor P.W.J."/>
        </authorList>
    </citation>
    <scope>NUCLEOTIDE SEQUENCE [LARGE SCALE GENOMIC DNA]</scope>
    <source>
        <strain evidence="2">BRIP57314</strain>
    </source>
</reference>
<keyword evidence="1" id="KW-0472">Membrane</keyword>
<gene>
    <name evidence="2" type="ORF">CTA1_4112</name>
</gene>
<evidence type="ECO:0000313" key="2">
    <source>
        <dbReference type="EMBL" id="TKW55386.1"/>
    </source>
</evidence>
<organism evidence="2 3">
    <name type="scientific">Colletotrichum tanaceti</name>
    <dbReference type="NCBI Taxonomy" id="1306861"/>
    <lineage>
        <taxon>Eukaryota</taxon>
        <taxon>Fungi</taxon>
        <taxon>Dikarya</taxon>
        <taxon>Ascomycota</taxon>
        <taxon>Pezizomycotina</taxon>
        <taxon>Sordariomycetes</taxon>
        <taxon>Hypocreomycetidae</taxon>
        <taxon>Glomerellales</taxon>
        <taxon>Glomerellaceae</taxon>
        <taxon>Colletotrichum</taxon>
        <taxon>Colletotrichum destructivum species complex</taxon>
    </lineage>
</organism>
<sequence>MDSASQRIHRPLRALCLGLPRTGTTSLAAALGILGLRGVHQGSTMPWEDFEFFDRAADSSFPNLPTYNGKGGLTREEWDALYAPCEAVVEPAGLFARQLLDAYPEAKVIVSQRPYHVWAASFDQAVLRPVFPPYVPVPLLRLAQSLVDYKVWSAVRKMVLGKFGATDHEGVRARMREVYEEHHAMLRERVPPGNLLEFDVAEGWEPLCRFLGVPVPETEFPRVNDRQEMRNIRRQEVRQNAGIVLRKTAWGGVLIVSVIVALWRLYASW</sequence>
<dbReference type="PANTHER" id="PTHR36978">
    <property type="entry name" value="P-LOOP CONTAINING NUCLEOTIDE TRIPHOSPHATE HYDROLASE"/>
    <property type="match status" value="1"/>
</dbReference>
<dbReference type="PANTHER" id="PTHR36978:SF4">
    <property type="entry name" value="P-LOOP CONTAINING NUCLEOSIDE TRIPHOSPHATE HYDROLASE PROTEIN"/>
    <property type="match status" value="1"/>
</dbReference>
<accession>A0A4V6DH56</accession>
<feature type="transmembrane region" description="Helical" evidence="1">
    <location>
        <begin position="248"/>
        <end position="266"/>
    </location>
</feature>
<protein>
    <recommendedName>
        <fullName evidence="4">NAD dependent epimerase/dehydratase</fullName>
    </recommendedName>
</protein>
<keyword evidence="1" id="KW-0812">Transmembrane</keyword>
<dbReference type="Proteomes" id="UP000310108">
    <property type="component" value="Unassembled WGS sequence"/>
</dbReference>
<dbReference type="AlphaFoldDB" id="A0A4V6DH56"/>
<comment type="caution">
    <text evidence="2">The sequence shown here is derived from an EMBL/GenBank/DDBJ whole genome shotgun (WGS) entry which is preliminary data.</text>
</comment>
<evidence type="ECO:0008006" key="4">
    <source>
        <dbReference type="Google" id="ProtNLM"/>
    </source>
</evidence>